<dbReference type="Proteomes" id="UP000683511">
    <property type="component" value="Chromosome"/>
</dbReference>
<reference evidence="1" key="1">
    <citation type="submission" date="2017-04" db="EMBL/GenBank/DDBJ databases">
        <title>Genome deletions in a multicellular cyanobacterial endosymbiont for morphological adaptation in marine diatoms.</title>
        <authorList>
            <person name="Wang Y."/>
            <person name="Gao H."/>
            <person name="Li R."/>
            <person name="Xu X."/>
        </authorList>
    </citation>
    <scope>NUCLEOTIDE SEQUENCE</scope>
    <source>
        <strain evidence="1">FACHB 800</strain>
    </source>
</reference>
<sequence length="42" mass="4972">MLPVSVLMLNQRISRISACKQQFYLIGPSFSNKENNWYFPHI</sequence>
<keyword evidence="2" id="KW-1185">Reference proteome</keyword>
<evidence type="ECO:0000313" key="2">
    <source>
        <dbReference type="Proteomes" id="UP000683511"/>
    </source>
</evidence>
<gene>
    <name evidence="1" type="ORF">B6N60_05015</name>
</gene>
<proteinExistence type="predicted"/>
<accession>A0A975TCQ3</accession>
<evidence type="ECO:0000313" key="1">
    <source>
        <dbReference type="EMBL" id="QXE26284.1"/>
    </source>
</evidence>
<organism evidence="1 2">
    <name type="scientific">Richelia sinica FACHB-800</name>
    <dbReference type="NCBI Taxonomy" id="1357546"/>
    <lineage>
        <taxon>Bacteria</taxon>
        <taxon>Bacillati</taxon>
        <taxon>Cyanobacteriota</taxon>
        <taxon>Cyanophyceae</taxon>
        <taxon>Nostocales</taxon>
        <taxon>Nostocaceae</taxon>
        <taxon>Richelia</taxon>
    </lineage>
</organism>
<dbReference type="KEGG" id="rsin:B6N60_05015"/>
<dbReference type="AlphaFoldDB" id="A0A975TCQ3"/>
<name>A0A975TCQ3_9NOST</name>
<protein>
    <submittedName>
        <fullName evidence="1">Uncharacterized protein</fullName>
    </submittedName>
</protein>
<dbReference type="EMBL" id="CP021056">
    <property type="protein sequence ID" value="QXE26284.1"/>
    <property type="molecule type" value="Genomic_DNA"/>
</dbReference>